<dbReference type="AlphaFoldDB" id="A0A0A8YSD4"/>
<proteinExistence type="predicted"/>
<reference evidence="1" key="1">
    <citation type="submission" date="2014-09" db="EMBL/GenBank/DDBJ databases">
        <authorList>
            <person name="Magalhaes I.L.F."/>
            <person name="Oliveira U."/>
            <person name="Santos F.R."/>
            <person name="Vidigal T.H.D.A."/>
            <person name="Brescovit A.D."/>
            <person name="Santos A.J."/>
        </authorList>
    </citation>
    <scope>NUCLEOTIDE SEQUENCE</scope>
    <source>
        <tissue evidence="1">Shoot tissue taken approximately 20 cm above the soil surface</tissue>
    </source>
</reference>
<reference evidence="1" key="2">
    <citation type="journal article" date="2015" name="Data Brief">
        <title>Shoot transcriptome of the giant reed, Arundo donax.</title>
        <authorList>
            <person name="Barrero R.A."/>
            <person name="Guerrero F.D."/>
            <person name="Moolhuijzen P."/>
            <person name="Goolsby J.A."/>
            <person name="Tidwell J."/>
            <person name="Bellgard S.E."/>
            <person name="Bellgard M.I."/>
        </authorList>
    </citation>
    <scope>NUCLEOTIDE SEQUENCE</scope>
    <source>
        <tissue evidence="1">Shoot tissue taken approximately 20 cm above the soil surface</tissue>
    </source>
</reference>
<protein>
    <submittedName>
        <fullName evidence="1">Uncharacterized protein</fullName>
    </submittedName>
</protein>
<organism evidence="1">
    <name type="scientific">Arundo donax</name>
    <name type="common">Giant reed</name>
    <name type="synonym">Donax arundinaceus</name>
    <dbReference type="NCBI Taxonomy" id="35708"/>
    <lineage>
        <taxon>Eukaryota</taxon>
        <taxon>Viridiplantae</taxon>
        <taxon>Streptophyta</taxon>
        <taxon>Embryophyta</taxon>
        <taxon>Tracheophyta</taxon>
        <taxon>Spermatophyta</taxon>
        <taxon>Magnoliopsida</taxon>
        <taxon>Liliopsida</taxon>
        <taxon>Poales</taxon>
        <taxon>Poaceae</taxon>
        <taxon>PACMAD clade</taxon>
        <taxon>Arundinoideae</taxon>
        <taxon>Arundineae</taxon>
        <taxon>Arundo</taxon>
    </lineage>
</organism>
<sequence length="46" mass="5443">MGVIQRAKFSKLERCQCSQLITVEYYYKVLLVAKLEYQYTSQTVYG</sequence>
<accession>A0A0A8YSD4</accession>
<dbReference type="EMBL" id="GBRH01272553">
    <property type="protein sequence ID" value="JAD25342.1"/>
    <property type="molecule type" value="Transcribed_RNA"/>
</dbReference>
<evidence type="ECO:0000313" key="1">
    <source>
        <dbReference type="EMBL" id="JAD25342.1"/>
    </source>
</evidence>
<name>A0A0A8YSD4_ARUDO</name>